<protein>
    <submittedName>
        <fullName evidence="1">Uncharacterized protein</fullName>
    </submittedName>
</protein>
<keyword evidence="2" id="KW-1185">Reference proteome</keyword>
<dbReference type="AlphaFoldDB" id="A0AAV2JH62"/>
<accession>A0AAV2JH62</accession>
<dbReference type="EMBL" id="OZ035834">
    <property type="protein sequence ID" value="CAL1575916.1"/>
    <property type="molecule type" value="Genomic_DNA"/>
</dbReference>
<proteinExistence type="predicted"/>
<sequence length="100" mass="11417">MYFSFWGLDSFNSNTQMISCRLQSDFFSMLKLQFDLWKSKKPPQTEYGGDKGRVQRAEYGELLGVGFSSGSVVFPGRSVEAHTFANLSLQRVREQRHLGV</sequence>
<organism evidence="1 2">
    <name type="scientific">Knipowitschia caucasica</name>
    <name type="common">Caucasian dwarf goby</name>
    <name type="synonym">Pomatoschistus caucasicus</name>
    <dbReference type="NCBI Taxonomy" id="637954"/>
    <lineage>
        <taxon>Eukaryota</taxon>
        <taxon>Metazoa</taxon>
        <taxon>Chordata</taxon>
        <taxon>Craniata</taxon>
        <taxon>Vertebrata</taxon>
        <taxon>Euteleostomi</taxon>
        <taxon>Actinopterygii</taxon>
        <taxon>Neopterygii</taxon>
        <taxon>Teleostei</taxon>
        <taxon>Neoteleostei</taxon>
        <taxon>Acanthomorphata</taxon>
        <taxon>Gobiaria</taxon>
        <taxon>Gobiiformes</taxon>
        <taxon>Gobioidei</taxon>
        <taxon>Gobiidae</taxon>
        <taxon>Gobiinae</taxon>
        <taxon>Knipowitschia</taxon>
    </lineage>
</organism>
<evidence type="ECO:0000313" key="2">
    <source>
        <dbReference type="Proteomes" id="UP001497482"/>
    </source>
</evidence>
<name>A0AAV2JH62_KNICA</name>
<dbReference type="Proteomes" id="UP001497482">
    <property type="component" value="Chromosome 12"/>
</dbReference>
<gene>
    <name evidence="1" type="ORF">KC01_LOCUS7387</name>
</gene>
<reference evidence="1 2" key="1">
    <citation type="submission" date="2024-04" db="EMBL/GenBank/DDBJ databases">
        <authorList>
            <person name="Waldvogel A.-M."/>
            <person name="Schoenle A."/>
        </authorList>
    </citation>
    <scope>NUCLEOTIDE SEQUENCE [LARGE SCALE GENOMIC DNA]</scope>
</reference>
<evidence type="ECO:0000313" key="1">
    <source>
        <dbReference type="EMBL" id="CAL1575916.1"/>
    </source>
</evidence>